<proteinExistence type="predicted"/>
<organism evidence="2 3">
    <name type="scientific">Pseudogulbenkiania subflava DSM 22618</name>
    <dbReference type="NCBI Taxonomy" id="1123014"/>
    <lineage>
        <taxon>Bacteria</taxon>
        <taxon>Pseudomonadati</taxon>
        <taxon>Pseudomonadota</taxon>
        <taxon>Betaproteobacteria</taxon>
        <taxon>Neisseriales</taxon>
        <taxon>Chromobacteriaceae</taxon>
        <taxon>Pseudogulbenkiania</taxon>
    </lineage>
</organism>
<dbReference type="GO" id="GO:0004519">
    <property type="term" value="F:endonuclease activity"/>
    <property type="evidence" value="ECO:0007669"/>
    <property type="project" value="UniProtKB-KW"/>
</dbReference>
<dbReference type="RefSeq" id="WP_085276222.1">
    <property type="nucleotide sequence ID" value="NZ_FXAG01000009.1"/>
</dbReference>
<sequence>MLIPSIRKIHNVNSSKVIGMSYSFKMAGLIPWESTLERDWLLHLESNLAIREIYGQPETFDYCFQGKWHRYTPDFKACWYDPHRLPTLYEVKPHDVASSDLFRQQSDCIRQALAMYGYEYVVKDEYEIRRQPVLNNLNFLKHYADMFVSRQDRDRIHYAFDDGKTFCLQWLLEQFGWHKTDLAKLYYLMWRGWLVYDEHRVVSRSLVVWPAKGAW</sequence>
<evidence type="ECO:0000259" key="1">
    <source>
        <dbReference type="Pfam" id="PF08722"/>
    </source>
</evidence>
<dbReference type="InterPro" id="IPR014833">
    <property type="entry name" value="TnsA_N"/>
</dbReference>
<dbReference type="Pfam" id="PF08722">
    <property type="entry name" value="Tn7_TnsA-like_N"/>
    <property type="match status" value="1"/>
</dbReference>
<protein>
    <submittedName>
        <fullName evidence="2">TnsA endonuclease N terminal</fullName>
    </submittedName>
</protein>
<keyword evidence="2" id="KW-0378">Hydrolase</keyword>
<keyword evidence="3" id="KW-1185">Reference proteome</keyword>
<evidence type="ECO:0000313" key="3">
    <source>
        <dbReference type="Proteomes" id="UP000192920"/>
    </source>
</evidence>
<dbReference type="EMBL" id="FXAG01000009">
    <property type="protein sequence ID" value="SMF22193.1"/>
    <property type="molecule type" value="Genomic_DNA"/>
</dbReference>
<keyword evidence="2" id="KW-0540">Nuclease</keyword>
<accession>A0A1Y6BRU9</accession>
<reference evidence="3" key="1">
    <citation type="submission" date="2017-04" db="EMBL/GenBank/DDBJ databases">
        <authorList>
            <person name="Varghese N."/>
            <person name="Submissions S."/>
        </authorList>
    </citation>
    <scope>NUCLEOTIDE SEQUENCE [LARGE SCALE GENOMIC DNA]</scope>
    <source>
        <strain evidence="3">DSM 22618</strain>
    </source>
</reference>
<evidence type="ECO:0000313" key="2">
    <source>
        <dbReference type="EMBL" id="SMF22193.1"/>
    </source>
</evidence>
<dbReference type="STRING" id="1123014.SAMN02745746_01955"/>
<dbReference type="AlphaFoldDB" id="A0A1Y6BRU9"/>
<gene>
    <name evidence="2" type="ORF">SAMN02745746_01955</name>
</gene>
<dbReference type="Proteomes" id="UP000192920">
    <property type="component" value="Unassembled WGS sequence"/>
</dbReference>
<feature type="domain" description="TnsA endonuclease N-terminal" evidence="1">
    <location>
        <begin position="49"/>
        <end position="98"/>
    </location>
</feature>
<name>A0A1Y6BRU9_9NEIS</name>
<keyword evidence="2" id="KW-0255">Endonuclease</keyword>